<dbReference type="Gene3D" id="2.40.50.100">
    <property type="match status" value="2"/>
</dbReference>
<evidence type="ECO:0000313" key="4">
    <source>
        <dbReference type="EMBL" id="AWB67016.1"/>
    </source>
</evidence>
<gene>
    <name evidence="4" type="ORF">C2869_11455</name>
</gene>
<dbReference type="OrthoDB" id="9806939at2"/>
<dbReference type="NCBIfam" id="TIGR01730">
    <property type="entry name" value="RND_mfp"/>
    <property type="match status" value="1"/>
</dbReference>
<dbReference type="InterPro" id="IPR058625">
    <property type="entry name" value="MdtA-like_BSH"/>
</dbReference>
<dbReference type="PANTHER" id="PTHR30469:SF29">
    <property type="entry name" value="BLR2860 PROTEIN"/>
    <property type="match status" value="1"/>
</dbReference>
<dbReference type="PANTHER" id="PTHR30469">
    <property type="entry name" value="MULTIDRUG RESISTANCE PROTEIN MDTA"/>
    <property type="match status" value="1"/>
</dbReference>
<name>A0A2S0VS23_9ALTE</name>
<dbReference type="KEGG" id="cate:C2869_11455"/>
<proteinExistence type="inferred from homology"/>
<dbReference type="Pfam" id="PF25917">
    <property type="entry name" value="BSH_RND"/>
    <property type="match status" value="1"/>
</dbReference>
<dbReference type="GO" id="GO:0015562">
    <property type="term" value="F:efflux transmembrane transporter activity"/>
    <property type="evidence" value="ECO:0007669"/>
    <property type="project" value="TreeGrafter"/>
</dbReference>
<dbReference type="InterPro" id="IPR058792">
    <property type="entry name" value="Beta-barrel_RND_2"/>
</dbReference>
<dbReference type="AlphaFoldDB" id="A0A2S0VS23"/>
<reference evidence="4 5" key="1">
    <citation type="submission" date="2018-01" db="EMBL/GenBank/DDBJ databases">
        <title>Genome sequence of a Cantenovulum-like bacteria.</title>
        <authorList>
            <person name="Tan W.R."/>
            <person name="Lau N.-S."/>
            <person name="Go F."/>
            <person name="Amirul A.-A.A."/>
        </authorList>
    </citation>
    <scope>NUCLEOTIDE SEQUENCE [LARGE SCALE GENOMIC DNA]</scope>
    <source>
        <strain evidence="4 5">CCB-QB4</strain>
    </source>
</reference>
<dbReference type="Gene3D" id="2.40.30.170">
    <property type="match status" value="1"/>
</dbReference>
<comment type="similarity">
    <text evidence="1">Belongs to the membrane fusion protein (MFP) (TC 8.A.1) family.</text>
</comment>
<keyword evidence="5" id="KW-1185">Reference proteome</keyword>
<dbReference type="SUPFAM" id="SSF111369">
    <property type="entry name" value="HlyD-like secretion proteins"/>
    <property type="match status" value="1"/>
</dbReference>
<protein>
    <submittedName>
        <fullName evidence="4">Efflux RND transporter periplasmic adaptor subunit</fullName>
    </submittedName>
</protein>
<feature type="domain" description="Multidrug resistance protein MdtA-like barrel-sandwich hybrid" evidence="2">
    <location>
        <begin position="82"/>
        <end position="207"/>
    </location>
</feature>
<dbReference type="EMBL" id="CP026604">
    <property type="protein sequence ID" value="AWB67016.1"/>
    <property type="molecule type" value="Genomic_DNA"/>
</dbReference>
<sequence>MASLRTTLANKPWILALIISIAFVVWMSSGANSASAESTDKGPEVGAETKKQATVQTVAARTFHAEQVAKTLTLYGRAEPDRQAQIKAEVSGQVEQVFAERGSKVAKGQLLIKIAENDLPIRLESAEALVKQRQVEYKGSKSLTDKGLQDESRLALSLANLAQAKAEVARLQLMLDKTQVVAPFDGVLNERFVEQGDYLQVGDPIAQFVDLDPLIIRANVSEFDVNELQIEQVATIAFVNGQNSQGNIRYIASVADSQTNTYEIEIALPNHQGTWRAGTSAELEIPFKQQSAIHVSPAVLALDENGSVGVKTVLDSTVIFHPIDIVKTNENGMWLAGLGQSANIVVRGQGFVRHGDQVDVKYLTEEQ</sequence>
<dbReference type="InterPro" id="IPR006143">
    <property type="entry name" value="RND_pump_MFP"/>
</dbReference>
<feature type="domain" description="CusB-like beta-barrel" evidence="3">
    <location>
        <begin position="216"/>
        <end position="284"/>
    </location>
</feature>
<organism evidence="4 5">
    <name type="scientific">Saccharobesus litoralis</name>
    <dbReference type="NCBI Taxonomy" id="2172099"/>
    <lineage>
        <taxon>Bacteria</taxon>
        <taxon>Pseudomonadati</taxon>
        <taxon>Pseudomonadota</taxon>
        <taxon>Gammaproteobacteria</taxon>
        <taxon>Alteromonadales</taxon>
        <taxon>Alteromonadaceae</taxon>
        <taxon>Saccharobesus</taxon>
    </lineage>
</organism>
<evidence type="ECO:0000259" key="2">
    <source>
        <dbReference type="Pfam" id="PF25917"/>
    </source>
</evidence>
<dbReference type="Proteomes" id="UP000244441">
    <property type="component" value="Chromosome"/>
</dbReference>
<evidence type="ECO:0000259" key="3">
    <source>
        <dbReference type="Pfam" id="PF25954"/>
    </source>
</evidence>
<dbReference type="Pfam" id="PF25954">
    <property type="entry name" value="Beta-barrel_RND_2"/>
    <property type="match status" value="1"/>
</dbReference>
<accession>A0A2S0VS23</accession>
<dbReference type="RefSeq" id="WP_108603065.1">
    <property type="nucleotide sequence ID" value="NZ_CP026604.1"/>
</dbReference>
<dbReference type="GO" id="GO:1990281">
    <property type="term" value="C:efflux pump complex"/>
    <property type="evidence" value="ECO:0007669"/>
    <property type="project" value="TreeGrafter"/>
</dbReference>
<evidence type="ECO:0000313" key="5">
    <source>
        <dbReference type="Proteomes" id="UP000244441"/>
    </source>
</evidence>
<evidence type="ECO:0000256" key="1">
    <source>
        <dbReference type="ARBA" id="ARBA00009477"/>
    </source>
</evidence>